<sequence length="58" mass="6353">MAAILSKAEAAVPVTKWRRQPSALHKMEVFIFRVKGYAYVTSHVGGTRCAYTEVGPAT</sequence>
<dbReference type="EMBL" id="MT783407">
    <property type="protein sequence ID" value="QOI17564.1"/>
    <property type="molecule type" value="Genomic_DNA"/>
</dbReference>
<name>A0A7L8Y9Z0_9VIRU</name>
<proteinExistence type="predicted"/>
<protein>
    <submittedName>
        <fullName evidence="1">Uncharacterized protein</fullName>
    </submittedName>
</protein>
<organism evidence="1">
    <name type="scientific">Torque teno virus</name>
    <dbReference type="NCBI Taxonomy" id="68887"/>
    <lineage>
        <taxon>Viruses</taxon>
        <taxon>Monodnaviria</taxon>
        <taxon>Shotokuvirae</taxon>
        <taxon>Commensaviricota</taxon>
        <taxon>Cardeaviricetes</taxon>
        <taxon>Sanitavirales</taxon>
        <taxon>Anelloviridae</taxon>
    </lineage>
</organism>
<evidence type="ECO:0000313" key="1">
    <source>
        <dbReference type="EMBL" id="QOI17557.1"/>
    </source>
</evidence>
<dbReference type="EMBL" id="MT783405">
    <property type="protein sequence ID" value="QOI17557.1"/>
    <property type="molecule type" value="Genomic_DNA"/>
</dbReference>
<reference evidence="1" key="1">
    <citation type="submission" date="2020-07" db="EMBL/GenBank/DDBJ databases">
        <authorList>
            <person name="Zhang W."/>
            <person name="Yang S."/>
        </authorList>
    </citation>
    <scope>NUCLEOTIDE SEQUENCE</scope>
    <source>
        <strain evidence="1">Ydyzj-6462</strain>
        <strain evidence="2">Ydyzj-8180</strain>
    </source>
</reference>
<accession>A0A7L8Y9Z0</accession>
<evidence type="ECO:0000313" key="2">
    <source>
        <dbReference type="EMBL" id="QOI17564.1"/>
    </source>
</evidence>